<name>A0AAV4T4V4_9ARAC</name>
<gene>
    <name evidence="1" type="ORF">CDAR_69941</name>
</gene>
<proteinExistence type="predicted"/>
<organism evidence="1 2">
    <name type="scientific">Caerostris darwini</name>
    <dbReference type="NCBI Taxonomy" id="1538125"/>
    <lineage>
        <taxon>Eukaryota</taxon>
        <taxon>Metazoa</taxon>
        <taxon>Ecdysozoa</taxon>
        <taxon>Arthropoda</taxon>
        <taxon>Chelicerata</taxon>
        <taxon>Arachnida</taxon>
        <taxon>Araneae</taxon>
        <taxon>Araneomorphae</taxon>
        <taxon>Entelegynae</taxon>
        <taxon>Araneoidea</taxon>
        <taxon>Araneidae</taxon>
        <taxon>Caerostris</taxon>
    </lineage>
</organism>
<accession>A0AAV4T4V4</accession>
<dbReference type="AlphaFoldDB" id="A0AAV4T4V4"/>
<comment type="caution">
    <text evidence="1">The sequence shown here is derived from an EMBL/GenBank/DDBJ whole genome shotgun (WGS) entry which is preliminary data.</text>
</comment>
<dbReference type="Proteomes" id="UP001054837">
    <property type="component" value="Unassembled WGS sequence"/>
</dbReference>
<reference evidence="1 2" key="1">
    <citation type="submission" date="2021-06" db="EMBL/GenBank/DDBJ databases">
        <title>Caerostris darwini draft genome.</title>
        <authorList>
            <person name="Kono N."/>
            <person name="Arakawa K."/>
        </authorList>
    </citation>
    <scope>NUCLEOTIDE SEQUENCE [LARGE SCALE GENOMIC DNA]</scope>
</reference>
<protein>
    <submittedName>
        <fullName evidence="1">Uncharacterized protein</fullName>
    </submittedName>
</protein>
<evidence type="ECO:0000313" key="2">
    <source>
        <dbReference type="Proteomes" id="UP001054837"/>
    </source>
</evidence>
<evidence type="ECO:0000313" key="1">
    <source>
        <dbReference type="EMBL" id="GIY39770.1"/>
    </source>
</evidence>
<sequence>MQFAKVGLTRKVRVPKKIEKGVRMKLSFALIFSFVMISDAGAAAFPTEYANLTTDAFKVSFGCLRPEKLHTLRKPI</sequence>
<keyword evidence="2" id="KW-1185">Reference proteome</keyword>
<dbReference type="EMBL" id="BPLQ01008838">
    <property type="protein sequence ID" value="GIY39770.1"/>
    <property type="molecule type" value="Genomic_DNA"/>
</dbReference>